<evidence type="ECO:0000313" key="2">
    <source>
        <dbReference type="Proteomes" id="UP000239089"/>
    </source>
</evidence>
<keyword evidence="2" id="KW-1185">Reference proteome</keyword>
<evidence type="ECO:0000313" key="1">
    <source>
        <dbReference type="EMBL" id="PPQ29020.1"/>
    </source>
</evidence>
<gene>
    <name evidence="1" type="ORF">CCR94_16670</name>
</gene>
<reference evidence="1 2" key="1">
    <citation type="journal article" date="2018" name="Arch. Microbiol.">
        <title>New insights into the metabolic potential of the phototrophic purple bacterium Rhodopila globiformis DSM 161(T) from its draft genome sequence and evidence for a vanadium-dependent nitrogenase.</title>
        <authorList>
            <person name="Imhoff J.F."/>
            <person name="Rahn T."/>
            <person name="Kunzel S."/>
            <person name="Neulinger S.C."/>
        </authorList>
    </citation>
    <scope>NUCLEOTIDE SEQUENCE [LARGE SCALE GENOMIC DNA]</scope>
    <source>
        <strain evidence="1 2">DSM 16996</strain>
    </source>
</reference>
<sequence>MAISRLTLAAALLVAGAALAESWRSYHNDRFGVTAAYPAGWKMGPEPTNNDGRVFSSPDGTAQVTISGMFAVDSRQEEMASRSEPLEGETVTYSTRGDNWIVVSGTRNGRVFYRKALLSCGDRVWNDLDIDYPEQDKAKFDAIVGHMAASLRPGAGYDITCK</sequence>
<dbReference type="Proteomes" id="UP000239089">
    <property type="component" value="Unassembled WGS sequence"/>
</dbReference>
<comment type="caution">
    <text evidence="1">The sequence shown here is derived from an EMBL/GenBank/DDBJ whole genome shotgun (WGS) entry which is preliminary data.</text>
</comment>
<dbReference type="RefSeq" id="WP_104508977.1">
    <property type="nucleotide sequence ID" value="NZ_JACIGC010000011.1"/>
</dbReference>
<organism evidence="1 2">
    <name type="scientific">Rhodoblastus sphagnicola</name>
    <dbReference type="NCBI Taxonomy" id="333368"/>
    <lineage>
        <taxon>Bacteria</taxon>
        <taxon>Pseudomonadati</taxon>
        <taxon>Pseudomonadota</taxon>
        <taxon>Alphaproteobacteria</taxon>
        <taxon>Hyphomicrobiales</taxon>
        <taxon>Rhodoblastaceae</taxon>
        <taxon>Rhodoblastus</taxon>
    </lineage>
</organism>
<dbReference type="OrthoDB" id="996425at2"/>
<accession>A0A2S6N336</accession>
<proteinExistence type="predicted"/>
<name>A0A2S6N336_9HYPH</name>
<dbReference type="AlphaFoldDB" id="A0A2S6N336"/>
<protein>
    <submittedName>
        <fullName evidence="1">Uncharacterized protein</fullName>
    </submittedName>
</protein>
<dbReference type="EMBL" id="NHSJ01000100">
    <property type="protein sequence ID" value="PPQ29020.1"/>
    <property type="molecule type" value="Genomic_DNA"/>
</dbReference>